<evidence type="ECO:0000313" key="10">
    <source>
        <dbReference type="EMBL" id="KAJ2921348.1"/>
    </source>
</evidence>
<dbReference type="GO" id="GO:0005615">
    <property type="term" value="C:extracellular space"/>
    <property type="evidence" value="ECO:0007669"/>
    <property type="project" value="TreeGrafter"/>
</dbReference>
<dbReference type="InterPro" id="IPR023827">
    <property type="entry name" value="Peptidase_S8_Asp-AS"/>
</dbReference>
<evidence type="ECO:0000256" key="6">
    <source>
        <dbReference type="RuleBase" id="RU003355"/>
    </source>
</evidence>
<dbReference type="InterPro" id="IPR050131">
    <property type="entry name" value="Peptidase_S8_subtilisin-like"/>
</dbReference>
<dbReference type="Gene3D" id="3.40.50.200">
    <property type="entry name" value="Peptidase S8/S53 domain"/>
    <property type="match status" value="1"/>
</dbReference>
<dbReference type="Gene3D" id="3.30.70.80">
    <property type="entry name" value="Peptidase S8 propeptide/proteinase inhibitor I9"/>
    <property type="match status" value="1"/>
</dbReference>
<feature type="domain" description="Inhibitor I9" evidence="9">
    <location>
        <begin position="43"/>
        <end position="110"/>
    </location>
</feature>
<evidence type="ECO:0000256" key="1">
    <source>
        <dbReference type="ARBA" id="ARBA00011073"/>
    </source>
</evidence>
<dbReference type="OrthoDB" id="19448at2759"/>
<keyword evidence="4 5" id="KW-0720">Serine protease</keyword>
<dbReference type="InterPro" id="IPR034193">
    <property type="entry name" value="PCSK9_ProteinaseK-like"/>
</dbReference>
<accession>A0A9W8IZ89</accession>
<evidence type="ECO:0000256" key="3">
    <source>
        <dbReference type="ARBA" id="ARBA00022801"/>
    </source>
</evidence>
<dbReference type="InterPro" id="IPR037045">
    <property type="entry name" value="S8pro/Inhibitor_I9_sf"/>
</dbReference>
<feature type="non-terminal residue" evidence="10">
    <location>
        <position position="1"/>
    </location>
</feature>
<evidence type="ECO:0000256" key="7">
    <source>
        <dbReference type="SAM" id="SignalP"/>
    </source>
</evidence>
<dbReference type="SUPFAM" id="SSF52743">
    <property type="entry name" value="Subtilisin-like"/>
    <property type="match status" value="1"/>
</dbReference>
<keyword evidence="7" id="KW-0732">Signal</keyword>
<evidence type="ECO:0000256" key="2">
    <source>
        <dbReference type="ARBA" id="ARBA00022670"/>
    </source>
</evidence>
<dbReference type="PROSITE" id="PS51892">
    <property type="entry name" value="SUBTILASE"/>
    <property type="match status" value="1"/>
</dbReference>
<evidence type="ECO:0000256" key="5">
    <source>
        <dbReference type="PROSITE-ProRule" id="PRU01240"/>
    </source>
</evidence>
<reference evidence="10" key="1">
    <citation type="submission" date="2022-06" db="EMBL/GenBank/DDBJ databases">
        <title>Genome Sequence of Candolleomyces eurysporus.</title>
        <authorList>
            <person name="Buettner E."/>
        </authorList>
    </citation>
    <scope>NUCLEOTIDE SEQUENCE</scope>
    <source>
        <strain evidence="10">VTCC 930004</strain>
    </source>
</reference>
<feature type="chain" id="PRO_5040761108" evidence="7">
    <location>
        <begin position="22"/>
        <end position="403"/>
    </location>
</feature>
<dbReference type="InterPro" id="IPR015500">
    <property type="entry name" value="Peptidase_S8_subtilisin-rel"/>
</dbReference>
<proteinExistence type="inferred from homology"/>
<dbReference type="PANTHER" id="PTHR43806:SF11">
    <property type="entry name" value="CEREVISIN-RELATED"/>
    <property type="match status" value="1"/>
</dbReference>
<dbReference type="CDD" id="cd04077">
    <property type="entry name" value="Peptidases_S8_PCSK9_ProteinaseK_like"/>
    <property type="match status" value="1"/>
</dbReference>
<feature type="active site" description="Charge relay system" evidence="5">
    <location>
        <position position="162"/>
    </location>
</feature>
<dbReference type="Pfam" id="PF05922">
    <property type="entry name" value="Inhibitor_I9"/>
    <property type="match status" value="1"/>
</dbReference>
<feature type="signal peptide" evidence="7">
    <location>
        <begin position="1"/>
        <end position="21"/>
    </location>
</feature>
<name>A0A9W8IZ89_9AGAR</name>
<dbReference type="SUPFAM" id="SSF54897">
    <property type="entry name" value="Protease propeptides/inhibitors"/>
    <property type="match status" value="1"/>
</dbReference>
<dbReference type="FunFam" id="3.40.50.200:FF:000007">
    <property type="entry name" value="Subtilisin-like serine protease"/>
    <property type="match status" value="1"/>
</dbReference>
<dbReference type="GO" id="GO:0004252">
    <property type="term" value="F:serine-type endopeptidase activity"/>
    <property type="evidence" value="ECO:0007669"/>
    <property type="project" value="UniProtKB-UniRule"/>
</dbReference>
<keyword evidence="11" id="KW-1185">Reference proteome</keyword>
<dbReference type="PANTHER" id="PTHR43806">
    <property type="entry name" value="PEPTIDASE S8"/>
    <property type="match status" value="1"/>
</dbReference>
<dbReference type="InterPro" id="IPR010259">
    <property type="entry name" value="S8pro/Inhibitor_I9"/>
</dbReference>
<gene>
    <name evidence="10" type="ORF">H1R20_g15745</name>
</gene>
<dbReference type="Pfam" id="PF00082">
    <property type="entry name" value="Peptidase_S8"/>
    <property type="match status" value="1"/>
</dbReference>
<dbReference type="InterPro" id="IPR022398">
    <property type="entry name" value="Peptidase_S8_His-AS"/>
</dbReference>
<dbReference type="InterPro" id="IPR036852">
    <property type="entry name" value="Peptidase_S8/S53_dom_sf"/>
</dbReference>
<dbReference type="EMBL" id="JANBPK010001621">
    <property type="protein sequence ID" value="KAJ2921348.1"/>
    <property type="molecule type" value="Genomic_DNA"/>
</dbReference>
<dbReference type="PROSITE" id="PS00136">
    <property type="entry name" value="SUBTILASE_ASP"/>
    <property type="match status" value="1"/>
</dbReference>
<organism evidence="10 11">
    <name type="scientific">Candolleomyces eurysporus</name>
    <dbReference type="NCBI Taxonomy" id="2828524"/>
    <lineage>
        <taxon>Eukaryota</taxon>
        <taxon>Fungi</taxon>
        <taxon>Dikarya</taxon>
        <taxon>Basidiomycota</taxon>
        <taxon>Agaricomycotina</taxon>
        <taxon>Agaricomycetes</taxon>
        <taxon>Agaricomycetidae</taxon>
        <taxon>Agaricales</taxon>
        <taxon>Agaricineae</taxon>
        <taxon>Psathyrellaceae</taxon>
        <taxon>Candolleomyces</taxon>
    </lineage>
</organism>
<dbReference type="GO" id="GO:0006508">
    <property type="term" value="P:proteolysis"/>
    <property type="evidence" value="ECO:0007669"/>
    <property type="project" value="UniProtKB-KW"/>
</dbReference>
<comment type="caution">
    <text evidence="10">The sequence shown here is derived from an EMBL/GenBank/DDBJ whole genome shotgun (WGS) entry which is preliminary data.</text>
</comment>
<sequence length="403" mass="43082">MLRYIPVYLSILTLFVSSVLSGPTPPPYRTQIQAYDGETTGLHIVTLKQGVSRAEVIRQLISAAQETVEVVYEYANVFNGFAVDLDDTSLNFLQTLPEVETISEDGVMHVTAVVEQTDAPWGLARLSSDTQQWPKNQDASQLSFKYTYDDSAGAGVDIYVVDTGVRINHTEFGTRARWGKTFGECYSDEDDNGHGTHVAGTAAGAKYGVAKSASIIAVKVLDKDGSGAISDIIAGLDWVLGQHATTSRPSIVNMSLGGSSSPSLDDATKRLIEQGIHVVVAAGNSNTDVKDTSPAHVEEVITVGASTINDERAWFSNYGSVVDIFAPGQNITSAWFRSSDDTLNISGTSMASPHVTGLVAYLIALQGNIEPAAMRKKVQELGTRDALSDIPSGTINILAHNNI</sequence>
<keyword evidence="2 5" id="KW-0645">Protease</keyword>
<evidence type="ECO:0000259" key="9">
    <source>
        <dbReference type="Pfam" id="PF05922"/>
    </source>
</evidence>
<keyword evidence="3 5" id="KW-0378">Hydrolase</keyword>
<feature type="domain" description="Peptidase S8/S53" evidence="8">
    <location>
        <begin position="153"/>
        <end position="377"/>
    </location>
</feature>
<dbReference type="PRINTS" id="PR00723">
    <property type="entry name" value="SUBTILISIN"/>
</dbReference>
<evidence type="ECO:0000259" key="8">
    <source>
        <dbReference type="Pfam" id="PF00082"/>
    </source>
</evidence>
<evidence type="ECO:0000256" key="4">
    <source>
        <dbReference type="ARBA" id="ARBA00022825"/>
    </source>
</evidence>
<protein>
    <submittedName>
        <fullName evidence="10">Uncharacterized protein</fullName>
    </submittedName>
</protein>
<dbReference type="Proteomes" id="UP001140091">
    <property type="component" value="Unassembled WGS sequence"/>
</dbReference>
<feature type="active site" description="Charge relay system" evidence="5">
    <location>
        <position position="349"/>
    </location>
</feature>
<evidence type="ECO:0000313" key="11">
    <source>
        <dbReference type="Proteomes" id="UP001140091"/>
    </source>
</evidence>
<dbReference type="InterPro" id="IPR000209">
    <property type="entry name" value="Peptidase_S8/S53_dom"/>
</dbReference>
<dbReference type="PROSITE" id="PS00138">
    <property type="entry name" value="SUBTILASE_SER"/>
    <property type="match status" value="1"/>
</dbReference>
<dbReference type="InterPro" id="IPR023828">
    <property type="entry name" value="Peptidase_S8_Ser-AS"/>
</dbReference>
<feature type="active site" description="Charge relay system" evidence="5">
    <location>
        <position position="194"/>
    </location>
</feature>
<dbReference type="AlphaFoldDB" id="A0A9W8IZ89"/>
<comment type="similarity">
    <text evidence="1 5 6">Belongs to the peptidase S8 family.</text>
</comment>
<dbReference type="PROSITE" id="PS00137">
    <property type="entry name" value="SUBTILASE_HIS"/>
    <property type="match status" value="1"/>
</dbReference>